<feature type="region of interest" description="Disordered" evidence="2">
    <location>
        <begin position="65"/>
        <end position="90"/>
    </location>
</feature>
<evidence type="ECO:0000313" key="5">
    <source>
        <dbReference type="Proteomes" id="UP000633448"/>
    </source>
</evidence>
<feature type="coiled-coil region" evidence="1">
    <location>
        <begin position="8"/>
        <end position="56"/>
    </location>
</feature>
<dbReference type="InterPro" id="IPR015121">
    <property type="entry name" value="DNA_fragmentation_mid_dom"/>
</dbReference>
<dbReference type="SUPFAM" id="SSF81783">
    <property type="entry name" value="C-terminal domain of DFF45/ICAD (DFF-C domain)"/>
    <property type="match status" value="1"/>
</dbReference>
<proteinExistence type="predicted"/>
<evidence type="ECO:0000256" key="2">
    <source>
        <dbReference type="SAM" id="MobiDB-lite"/>
    </source>
</evidence>
<name>A0A851FRP2_PITSO</name>
<evidence type="ECO:0000256" key="1">
    <source>
        <dbReference type="SAM" id="Coils"/>
    </source>
</evidence>
<feature type="domain" description="DNA fragmentation factor 45kDa middle" evidence="3">
    <location>
        <begin position="1"/>
        <end position="118"/>
    </location>
</feature>
<dbReference type="Pfam" id="PF09033">
    <property type="entry name" value="DFF-C"/>
    <property type="match status" value="1"/>
</dbReference>
<keyword evidence="1" id="KW-0175">Coiled coil</keyword>
<feature type="non-terminal residue" evidence="4">
    <location>
        <position position="172"/>
    </location>
</feature>
<gene>
    <name evidence="4" type="primary">Dffa</name>
    <name evidence="4" type="ORF">PITSOR_R05715</name>
</gene>
<comment type="caution">
    <text evidence="4">The sequence shown here is derived from an EMBL/GenBank/DDBJ whole genome shotgun (WGS) entry which is preliminary data.</text>
</comment>
<sequence length="172" mass="19080">QALIDVPRSELAQELAQSETKIQVLQDTLQQVLDRREEERQSKQLLELYLEALKTEDRILSKVAEPQAAPRRDMDVVDTGASSTGTPAKTSLSDHILAALREKPAPELCLDSQDLELVSKEDRAALALALGWDKQKAGALQEACDQELCKRLQQVQTLHSLRSTSKGKKTLP</sequence>
<dbReference type="Proteomes" id="UP000633448">
    <property type="component" value="Unassembled WGS sequence"/>
</dbReference>
<protein>
    <submittedName>
        <fullName evidence="4">DFFA factor</fullName>
    </submittedName>
</protein>
<reference evidence="4" key="1">
    <citation type="submission" date="2019-10" db="EMBL/GenBank/DDBJ databases">
        <title>Bird 10,000 Genomes (B10K) Project - Family phase.</title>
        <authorList>
            <person name="Zhang G."/>
        </authorList>
    </citation>
    <scope>NUCLEOTIDE SEQUENCE</scope>
    <source>
        <strain evidence="4">B10K-DU-002-53</strain>
        <tissue evidence="4">Muscle</tissue>
    </source>
</reference>
<dbReference type="Gene3D" id="1.10.1490.10">
    <property type="entry name" value="C-terminal domain of DFF45/ICAD (DFF-C domain)"/>
    <property type="match status" value="2"/>
</dbReference>
<feature type="non-terminal residue" evidence="4">
    <location>
        <position position="1"/>
    </location>
</feature>
<dbReference type="AlphaFoldDB" id="A0A851FRP2"/>
<dbReference type="EMBL" id="WEKX01022406">
    <property type="protein sequence ID" value="NWI94714.1"/>
    <property type="molecule type" value="Genomic_DNA"/>
</dbReference>
<accession>A0A851FRP2</accession>
<dbReference type="InterPro" id="IPR027296">
    <property type="entry name" value="DFF-C"/>
</dbReference>
<evidence type="ECO:0000313" key="4">
    <source>
        <dbReference type="EMBL" id="NWI94714.1"/>
    </source>
</evidence>
<dbReference type="FunFam" id="1.10.1490.10:FF:000002">
    <property type="entry name" value="DNA fragmentation factor subunit alpha"/>
    <property type="match status" value="1"/>
</dbReference>
<organism evidence="4 5">
    <name type="scientific">Pitta sordida</name>
    <name type="common">Hooded pitta</name>
    <dbReference type="NCBI Taxonomy" id="9163"/>
    <lineage>
        <taxon>Eukaryota</taxon>
        <taxon>Metazoa</taxon>
        <taxon>Chordata</taxon>
        <taxon>Craniata</taxon>
        <taxon>Vertebrata</taxon>
        <taxon>Euteleostomi</taxon>
        <taxon>Archelosauria</taxon>
        <taxon>Archosauria</taxon>
        <taxon>Dinosauria</taxon>
        <taxon>Saurischia</taxon>
        <taxon>Theropoda</taxon>
        <taxon>Coelurosauria</taxon>
        <taxon>Aves</taxon>
        <taxon>Neognathae</taxon>
        <taxon>Neoaves</taxon>
        <taxon>Telluraves</taxon>
        <taxon>Australaves</taxon>
        <taxon>Passeriformes</taxon>
        <taxon>Pittidae</taxon>
        <taxon>Pitta</taxon>
    </lineage>
</organism>
<feature type="compositionally biased region" description="Polar residues" evidence="2">
    <location>
        <begin position="80"/>
        <end position="90"/>
    </location>
</feature>
<evidence type="ECO:0000259" key="3">
    <source>
        <dbReference type="Pfam" id="PF09033"/>
    </source>
</evidence>
<keyword evidence="5" id="KW-1185">Reference proteome</keyword>
<dbReference type="OrthoDB" id="6475906at2759"/>